<name>A0A023B4G9_GRENI</name>
<comment type="caution">
    <text evidence="2">The sequence shown here is derived from an EMBL/GenBank/DDBJ whole genome shotgun (WGS) entry which is preliminary data.</text>
</comment>
<dbReference type="VEuPathDB" id="CryptoDB:GNI_101860"/>
<dbReference type="Gene3D" id="3.90.950.20">
    <property type="entry name" value="CinA-like"/>
    <property type="match status" value="1"/>
</dbReference>
<gene>
    <name evidence="2" type="ORF">GNI_101860</name>
</gene>
<organism evidence="2 3">
    <name type="scientific">Gregarina niphandrodes</name>
    <name type="common">Septate eugregarine</name>
    <dbReference type="NCBI Taxonomy" id="110365"/>
    <lineage>
        <taxon>Eukaryota</taxon>
        <taxon>Sar</taxon>
        <taxon>Alveolata</taxon>
        <taxon>Apicomplexa</taxon>
        <taxon>Conoidasida</taxon>
        <taxon>Gregarinasina</taxon>
        <taxon>Eugregarinorida</taxon>
        <taxon>Gregarinidae</taxon>
        <taxon>Gregarina</taxon>
    </lineage>
</organism>
<evidence type="ECO:0000313" key="2">
    <source>
        <dbReference type="EMBL" id="EZG56727.1"/>
    </source>
</evidence>
<keyword evidence="3" id="KW-1185">Reference proteome</keyword>
<dbReference type="OrthoDB" id="2350783at2759"/>
<protein>
    <submittedName>
        <fullName evidence="2">Competence/damage-inducible CinA-like protein</fullName>
    </submittedName>
</protein>
<sequence length="167" mass="17528">MAISATELARELGELLVAQEAQLCLAESLTGGCLAATVTSVPASGQWFSASFVTYGMEQKTKLLDVPWGLLQDTGPVTAEVVTHMVQNAQAKTGSPYGLAVSGVAGPSGGTKDCPVGTVWFAWAHGPRVWTNKQVFEGDRDSIRAQTVIEGLKGLINVAKDLRPTLG</sequence>
<feature type="domain" description="CinA C-terminal" evidence="1">
    <location>
        <begin position="6"/>
        <end position="157"/>
    </location>
</feature>
<dbReference type="NCBIfam" id="TIGR00199">
    <property type="entry name" value="PncC_domain"/>
    <property type="match status" value="1"/>
</dbReference>
<dbReference type="Proteomes" id="UP000019763">
    <property type="component" value="Unassembled WGS sequence"/>
</dbReference>
<evidence type="ECO:0000313" key="3">
    <source>
        <dbReference type="Proteomes" id="UP000019763"/>
    </source>
</evidence>
<dbReference type="InterPro" id="IPR036653">
    <property type="entry name" value="CinA-like_C"/>
</dbReference>
<dbReference type="SUPFAM" id="SSF142433">
    <property type="entry name" value="CinA-like"/>
    <property type="match status" value="1"/>
</dbReference>
<dbReference type="InterPro" id="IPR008136">
    <property type="entry name" value="CinA_C"/>
</dbReference>
<dbReference type="GeneID" id="22913613"/>
<dbReference type="RefSeq" id="XP_011131195.1">
    <property type="nucleotide sequence ID" value="XM_011132893.1"/>
</dbReference>
<proteinExistence type="predicted"/>
<dbReference type="EMBL" id="AFNH02000762">
    <property type="protein sequence ID" value="EZG56727.1"/>
    <property type="molecule type" value="Genomic_DNA"/>
</dbReference>
<dbReference type="eggNOG" id="ENOG502SFSS">
    <property type="taxonomic scope" value="Eukaryota"/>
</dbReference>
<dbReference type="AlphaFoldDB" id="A0A023B4G9"/>
<evidence type="ECO:0000259" key="1">
    <source>
        <dbReference type="Pfam" id="PF02464"/>
    </source>
</evidence>
<accession>A0A023B4G9</accession>
<reference evidence="2" key="1">
    <citation type="submission" date="2013-12" db="EMBL/GenBank/DDBJ databases">
        <authorList>
            <person name="Omoto C.K."/>
            <person name="Sibley D."/>
            <person name="Venepally P."/>
            <person name="Hadjithomas M."/>
            <person name="Karamycheva S."/>
            <person name="Brunk B."/>
            <person name="Roos D."/>
            <person name="Caler E."/>
            <person name="Lorenzi H."/>
        </authorList>
    </citation>
    <scope>NUCLEOTIDE SEQUENCE</scope>
</reference>
<dbReference type="Pfam" id="PF02464">
    <property type="entry name" value="CinA"/>
    <property type="match status" value="1"/>
</dbReference>